<feature type="region of interest" description="Disordered" evidence="1">
    <location>
        <begin position="1"/>
        <end position="69"/>
    </location>
</feature>
<reference evidence="2 3" key="3">
    <citation type="journal article" date="2010" name="BMC Genomics">
        <title>Transcriptome sequencing and comparative analysis of cucumber flowers with different sex types.</title>
        <authorList>
            <person name="Guo S."/>
            <person name="Zheng Y."/>
            <person name="Joung J.G."/>
            <person name="Liu S."/>
            <person name="Zhang Z."/>
            <person name="Crasta O.R."/>
            <person name="Sobral B.W."/>
            <person name="Xu Y."/>
            <person name="Huang S."/>
            <person name="Fei Z."/>
        </authorList>
    </citation>
    <scope>NUCLEOTIDE SEQUENCE [LARGE SCALE GENOMIC DNA]</scope>
    <source>
        <strain evidence="3">cv. 9930</strain>
    </source>
</reference>
<reference evidence="2 3" key="4">
    <citation type="journal article" date="2011" name="BMC Genomics">
        <title>RNA-Seq improves annotation of protein-coding genes in the cucumber genome.</title>
        <authorList>
            <person name="Li Z."/>
            <person name="Zhang Z."/>
            <person name="Yan P."/>
            <person name="Huang S."/>
            <person name="Fei Z."/>
            <person name="Lin K."/>
        </authorList>
    </citation>
    <scope>NUCLEOTIDE SEQUENCE [LARGE SCALE GENOMIC DNA]</scope>
    <source>
        <strain evidence="3">cv. 9930</strain>
    </source>
</reference>
<feature type="compositionally biased region" description="Polar residues" evidence="1">
    <location>
        <begin position="58"/>
        <end position="69"/>
    </location>
</feature>
<evidence type="ECO:0000313" key="3">
    <source>
        <dbReference type="Proteomes" id="UP000029981"/>
    </source>
</evidence>
<evidence type="ECO:0000256" key="1">
    <source>
        <dbReference type="SAM" id="MobiDB-lite"/>
    </source>
</evidence>
<sequence length="225" mass="26275">MTVRKREEKDNHSSNNEESKKEEDHINLQTAQSNSQNQNGKLPINEESERSTKRSRITESNVAGSTSTNTTISLGQDPLLVAMQILWKYYKFIDYLYQILKNDEEKQDLKVQWQKWIEILVGGRRLVMGLYQDLRTLILEMESVKHPEGLEKKEHELKKTQILSILNLFRHINSRIASSSNLRLVSDIKNRGKVMAMCLRELERSKQELIQLIGLMKVLREKGLR</sequence>
<keyword evidence="3" id="KW-1185">Reference proteome</keyword>
<dbReference type="Gramene" id="KGN47069">
    <property type="protein sequence ID" value="KGN47069"/>
    <property type="gene ID" value="Csa_6G184200"/>
</dbReference>
<protein>
    <submittedName>
        <fullName evidence="2">Uncharacterized protein</fullName>
    </submittedName>
</protein>
<reference evidence="2 3" key="2">
    <citation type="journal article" date="2009" name="PLoS ONE">
        <title>An integrated genetic and cytogenetic map of the cucumber genome.</title>
        <authorList>
            <person name="Ren Y."/>
            <person name="Zhang Z."/>
            <person name="Liu J."/>
            <person name="Staub J.E."/>
            <person name="Han Y."/>
            <person name="Cheng Z."/>
            <person name="Li X."/>
            <person name="Lu J."/>
            <person name="Miao H."/>
            <person name="Kang H."/>
            <person name="Xie B."/>
            <person name="Gu X."/>
            <person name="Wang X."/>
            <person name="Du Y."/>
            <person name="Jin W."/>
            <person name="Huang S."/>
        </authorList>
    </citation>
    <scope>NUCLEOTIDE SEQUENCE [LARGE SCALE GENOMIC DNA]</scope>
    <source>
        <strain evidence="3">cv. 9930</strain>
    </source>
</reference>
<feature type="compositionally biased region" description="Polar residues" evidence="1">
    <location>
        <begin position="27"/>
        <end position="40"/>
    </location>
</feature>
<proteinExistence type="predicted"/>
<gene>
    <name evidence="2" type="ORF">Csa_6G184200</name>
</gene>
<name>A0A0A0KE23_CUCSA</name>
<organism evidence="2 3">
    <name type="scientific">Cucumis sativus</name>
    <name type="common">Cucumber</name>
    <dbReference type="NCBI Taxonomy" id="3659"/>
    <lineage>
        <taxon>Eukaryota</taxon>
        <taxon>Viridiplantae</taxon>
        <taxon>Streptophyta</taxon>
        <taxon>Embryophyta</taxon>
        <taxon>Tracheophyta</taxon>
        <taxon>Spermatophyta</taxon>
        <taxon>Magnoliopsida</taxon>
        <taxon>eudicotyledons</taxon>
        <taxon>Gunneridae</taxon>
        <taxon>Pentapetalae</taxon>
        <taxon>rosids</taxon>
        <taxon>fabids</taxon>
        <taxon>Cucurbitales</taxon>
        <taxon>Cucurbitaceae</taxon>
        <taxon>Benincaseae</taxon>
        <taxon>Cucumis</taxon>
    </lineage>
</organism>
<dbReference type="Proteomes" id="UP000029981">
    <property type="component" value="Chromosome 6"/>
</dbReference>
<feature type="compositionally biased region" description="Basic and acidic residues" evidence="1">
    <location>
        <begin position="1"/>
        <end position="26"/>
    </location>
</feature>
<evidence type="ECO:0000313" key="2">
    <source>
        <dbReference type="EMBL" id="KGN47069.1"/>
    </source>
</evidence>
<reference evidence="2 3" key="1">
    <citation type="journal article" date="2009" name="Nat. Genet.">
        <title>The genome of the cucumber, Cucumis sativus L.</title>
        <authorList>
            <person name="Huang S."/>
            <person name="Li R."/>
            <person name="Zhang Z."/>
            <person name="Li L."/>
            <person name="Gu X."/>
            <person name="Fan W."/>
            <person name="Lucas W.J."/>
            <person name="Wang X."/>
            <person name="Xie B."/>
            <person name="Ni P."/>
            <person name="Ren Y."/>
            <person name="Zhu H."/>
            <person name="Li J."/>
            <person name="Lin K."/>
            <person name="Jin W."/>
            <person name="Fei Z."/>
            <person name="Li G."/>
            <person name="Staub J."/>
            <person name="Kilian A."/>
            <person name="van der Vossen E.A."/>
            <person name="Wu Y."/>
            <person name="Guo J."/>
            <person name="He J."/>
            <person name="Jia Z."/>
            <person name="Ren Y."/>
            <person name="Tian G."/>
            <person name="Lu Y."/>
            <person name="Ruan J."/>
            <person name="Qian W."/>
            <person name="Wang M."/>
            <person name="Huang Q."/>
            <person name="Li B."/>
            <person name="Xuan Z."/>
            <person name="Cao J."/>
            <person name="Asan"/>
            <person name="Wu Z."/>
            <person name="Zhang J."/>
            <person name="Cai Q."/>
            <person name="Bai Y."/>
            <person name="Zhao B."/>
            <person name="Han Y."/>
            <person name="Li Y."/>
            <person name="Li X."/>
            <person name="Wang S."/>
            <person name="Shi Q."/>
            <person name="Liu S."/>
            <person name="Cho W.K."/>
            <person name="Kim J.Y."/>
            <person name="Xu Y."/>
            <person name="Heller-Uszynska K."/>
            <person name="Miao H."/>
            <person name="Cheng Z."/>
            <person name="Zhang S."/>
            <person name="Wu J."/>
            <person name="Yang Y."/>
            <person name="Kang H."/>
            <person name="Li M."/>
            <person name="Liang H."/>
            <person name="Ren X."/>
            <person name="Shi Z."/>
            <person name="Wen M."/>
            <person name="Jian M."/>
            <person name="Yang H."/>
            <person name="Zhang G."/>
            <person name="Yang Z."/>
            <person name="Chen R."/>
            <person name="Liu S."/>
            <person name="Li J."/>
            <person name="Ma L."/>
            <person name="Liu H."/>
            <person name="Zhou Y."/>
            <person name="Zhao J."/>
            <person name="Fang X."/>
            <person name="Li G."/>
            <person name="Fang L."/>
            <person name="Li Y."/>
            <person name="Liu D."/>
            <person name="Zheng H."/>
            <person name="Zhang Y."/>
            <person name="Qin N."/>
            <person name="Li Z."/>
            <person name="Yang G."/>
            <person name="Yang S."/>
            <person name="Bolund L."/>
            <person name="Kristiansen K."/>
            <person name="Zheng H."/>
            <person name="Li S."/>
            <person name="Zhang X."/>
            <person name="Yang H."/>
            <person name="Wang J."/>
            <person name="Sun R."/>
            <person name="Zhang B."/>
            <person name="Jiang S."/>
            <person name="Wang J."/>
            <person name="Du Y."/>
            <person name="Li S."/>
        </authorList>
    </citation>
    <scope>NUCLEOTIDE SEQUENCE [LARGE SCALE GENOMIC DNA]</scope>
    <source>
        <strain evidence="3">cv. 9930</strain>
    </source>
</reference>
<dbReference type="AlphaFoldDB" id="A0A0A0KE23"/>
<dbReference type="EMBL" id="CM002927">
    <property type="protein sequence ID" value="KGN47069.1"/>
    <property type="molecule type" value="Genomic_DNA"/>
</dbReference>
<accession>A0A0A0KE23</accession>